<dbReference type="Gene3D" id="2.80.10.50">
    <property type="match status" value="2"/>
</dbReference>
<protein>
    <recommendedName>
        <fullName evidence="5">CGP-CTERM sorting domain-containing protein</fullName>
    </recommendedName>
</protein>
<feature type="compositionally biased region" description="Low complexity" evidence="1">
    <location>
        <begin position="465"/>
        <end position="480"/>
    </location>
</feature>
<evidence type="ECO:0000313" key="3">
    <source>
        <dbReference type="EMBL" id="ASJ02673.1"/>
    </source>
</evidence>
<feature type="region of interest" description="Disordered" evidence="1">
    <location>
        <begin position="422"/>
        <end position="480"/>
    </location>
</feature>
<dbReference type="AlphaFoldDB" id="A0A2Z2MB30"/>
<dbReference type="NCBIfam" id="TIGR02608">
    <property type="entry name" value="delta_60_rpt"/>
    <property type="match status" value="5"/>
</dbReference>
<keyword evidence="2" id="KW-1133">Transmembrane helix</keyword>
<organism evidence="3 4">
    <name type="scientific">Thermococcus profundus</name>
    <dbReference type="NCBI Taxonomy" id="49899"/>
    <lineage>
        <taxon>Archaea</taxon>
        <taxon>Methanobacteriati</taxon>
        <taxon>Methanobacteriota</taxon>
        <taxon>Thermococci</taxon>
        <taxon>Thermococcales</taxon>
        <taxon>Thermococcaceae</taxon>
        <taxon>Thermococcus</taxon>
    </lineage>
</organism>
<dbReference type="PANTHER" id="PTHR42754:SF1">
    <property type="entry name" value="LIPOPROTEIN"/>
    <property type="match status" value="1"/>
</dbReference>
<feature type="compositionally biased region" description="Low complexity" evidence="1">
    <location>
        <begin position="423"/>
        <end position="446"/>
    </location>
</feature>
<dbReference type="KEGG" id="tprf:A3L09_05070"/>
<name>A0A2Z2MB30_THEPR</name>
<dbReference type="InterPro" id="IPR027552">
    <property type="entry name" value="CGP_CTERM"/>
</dbReference>
<dbReference type="SUPFAM" id="SSF50998">
    <property type="entry name" value="Quinoprotein alcohol dehydrogenase-like"/>
    <property type="match status" value="1"/>
</dbReference>
<evidence type="ECO:0000313" key="4">
    <source>
        <dbReference type="Proteomes" id="UP000250179"/>
    </source>
</evidence>
<feature type="compositionally biased region" description="Polar residues" evidence="1">
    <location>
        <begin position="447"/>
        <end position="464"/>
    </location>
</feature>
<evidence type="ECO:0000256" key="1">
    <source>
        <dbReference type="SAM" id="MobiDB-lite"/>
    </source>
</evidence>
<feature type="transmembrane region" description="Helical" evidence="2">
    <location>
        <begin position="484"/>
        <end position="505"/>
    </location>
</feature>
<evidence type="ECO:0008006" key="5">
    <source>
        <dbReference type="Google" id="ProtNLM"/>
    </source>
</evidence>
<dbReference type="Pfam" id="PF17164">
    <property type="entry name" value="DUF5122"/>
    <property type="match status" value="2"/>
</dbReference>
<accession>A0A2Z2MB30</accession>
<keyword evidence="2" id="KW-0472">Membrane</keyword>
<dbReference type="NCBIfam" id="TIGR04288">
    <property type="entry name" value="CGP_CTERM"/>
    <property type="match status" value="1"/>
</dbReference>
<reference evidence="3 4" key="1">
    <citation type="submission" date="2016-03" db="EMBL/GenBank/DDBJ databases">
        <title>Complete genome sequence of Thermococcus profundus strain DT5432.</title>
        <authorList>
            <person name="Oger P.M."/>
        </authorList>
    </citation>
    <scope>NUCLEOTIDE SEQUENCE [LARGE SCALE GENOMIC DNA]</scope>
    <source>
        <strain evidence="3 4">DT 5432</strain>
    </source>
</reference>
<proteinExistence type="predicted"/>
<sequence length="510" mass="53969">MKKNIIALLGLVMLVAALMTPSAKATTGGAHYWVKNSEDGQFNAVAVASNGDIVIIGRTGSSGASNEDFLVLRLDENGNANWGRTYGGRGYDWAYSVDVAPNGDIIVVGDTSSFGAGYDDAWVLRLDKDGNVIWGKAFGGSNPDVALAVAVAPNDDVIVAGYTYSFGSGQNDVWVIRLDKNGKIEWQKTYGGSGGEAVLAVAISSNGDIILAGNTGSFGAGRSDAWVLKLDKDGTLKWGKAYGGEEWDEASAVAIAPNGDIIVAGDTEGFGAGGRDFWLLRLDGNGNVKWQKTYGGSEDDYAHAVVLTPGGDILVAGDSYLLALDTNGNLKWARAMYTTSVKIREDGTAVFAGGPYVGLINVSRVPQYSGWNWDEEASVEVHDSNAKVSGTNPEVEDSNAQIHDTDAEIYNVTPKFETAWGCTSASTSTAPSQTRTTQPTQTEAPTKSSPHTQQTTTESQTGFHPSSQPSSKPTTSTSETSNGFSFNVTCGPGLIVFLPLLPLLWRKRKM</sequence>
<gene>
    <name evidence="3" type="ORF">A3L09_05070</name>
</gene>
<evidence type="ECO:0000256" key="2">
    <source>
        <dbReference type="SAM" id="Phobius"/>
    </source>
</evidence>
<keyword evidence="2" id="KW-0812">Transmembrane</keyword>
<dbReference type="PANTHER" id="PTHR42754">
    <property type="entry name" value="ENDOGLUCANASE"/>
    <property type="match status" value="1"/>
</dbReference>
<dbReference type="EMBL" id="CP014862">
    <property type="protein sequence ID" value="ASJ02673.1"/>
    <property type="molecule type" value="Genomic_DNA"/>
</dbReference>
<dbReference type="InterPro" id="IPR013431">
    <property type="entry name" value="Delta_60_rpt"/>
</dbReference>
<dbReference type="InterPro" id="IPR011047">
    <property type="entry name" value="Quinoprotein_ADH-like_sf"/>
</dbReference>
<dbReference type="Proteomes" id="UP000250179">
    <property type="component" value="Chromosome"/>
</dbReference>
<keyword evidence="4" id="KW-1185">Reference proteome</keyword>